<keyword evidence="1" id="KW-1133">Transmembrane helix</keyword>
<organism evidence="2 3">
    <name type="scientific">Paenarthrobacter ilicis</name>
    <dbReference type="NCBI Taxonomy" id="43665"/>
    <lineage>
        <taxon>Bacteria</taxon>
        <taxon>Bacillati</taxon>
        <taxon>Actinomycetota</taxon>
        <taxon>Actinomycetes</taxon>
        <taxon>Micrococcales</taxon>
        <taxon>Micrococcaceae</taxon>
        <taxon>Paenarthrobacter</taxon>
    </lineage>
</organism>
<comment type="caution">
    <text evidence="2">The sequence shown here is derived from an EMBL/GenBank/DDBJ whole genome shotgun (WGS) entry which is preliminary data.</text>
</comment>
<reference evidence="2 3" key="1">
    <citation type="submission" date="2020-03" db="EMBL/GenBank/DDBJ databases">
        <title>Genomic Encyclopedia of Type Strains, Phase III (KMG-III): the genomes of soil and plant-associated and newly described type strains.</title>
        <authorList>
            <person name="Whitman W."/>
        </authorList>
    </citation>
    <scope>NUCLEOTIDE SEQUENCE [LARGE SCALE GENOMIC DNA]</scope>
    <source>
        <strain evidence="2 3">CECT 4207</strain>
    </source>
</reference>
<evidence type="ECO:0000313" key="2">
    <source>
        <dbReference type="EMBL" id="NIJ01697.1"/>
    </source>
</evidence>
<dbReference type="Proteomes" id="UP000802392">
    <property type="component" value="Unassembled WGS sequence"/>
</dbReference>
<sequence>MPSRPRVHTWQEPCRLSRHNGLMGYSEVVATAAFLLALFVAWRTWRWDRAVITVSGTQWLGGLGTAETDKTSFSVEVSNTGNHATQILSAFWQIDGSNPSVRTIPASHGGGGVEALFEPPSSAKEPELPFVLDRNRREAWDFEMRLEGLGDYEAITRIRPAVEYISRKRKHLAYGPWQKPKLLQDGRIQ</sequence>
<keyword evidence="1" id="KW-0472">Membrane</keyword>
<proteinExistence type="predicted"/>
<keyword evidence="3" id="KW-1185">Reference proteome</keyword>
<evidence type="ECO:0008006" key="4">
    <source>
        <dbReference type="Google" id="ProtNLM"/>
    </source>
</evidence>
<dbReference type="EMBL" id="JAAOZD010000003">
    <property type="protein sequence ID" value="NIJ01697.1"/>
    <property type="molecule type" value="Genomic_DNA"/>
</dbReference>
<evidence type="ECO:0000313" key="3">
    <source>
        <dbReference type="Proteomes" id="UP000802392"/>
    </source>
</evidence>
<protein>
    <recommendedName>
        <fullName evidence="4">DUF2393 domain-containing protein</fullName>
    </recommendedName>
</protein>
<gene>
    <name evidence="2" type="ORF">FHR86_002018</name>
</gene>
<feature type="transmembrane region" description="Helical" evidence="1">
    <location>
        <begin position="22"/>
        <end position="42"/>
    </location>
</feature>
<accession>A0ABX0TLZ1</accession>
<name>A0ABX0TLZ1_9MICC</name>
<keyword evidence="1" id="KW-0812">Transmembrane</keyword>
<evidence type="ECO:0000256" key="1">
    <source>
        <dbReference type="SAM" id="Phobius"/>
    </source>
</evidence>